<keyword evidence="3" id="KW-0560">Oxidoreductase</keyword>
<dbReference type="InterPro" id="IPR013740">
    <property type="entry name" value="Redoxin"/>
</dbReference>
<comment type="caution">
    <text evidence="7">The sequence shown here is derived from an EMBL/GenBank/DDBJ whole genome shotgun (WGS) entry which is preliminary data.</text>
</comment>
<gene>
    <name evidence="7" type="ORF">GCM10022256_31120</name>
</gene>
<evidence type="ECO:0000256" key="5">
    <source>
        <dbReference type="ARBA" id="ARBA00023284"/>
    </source>
</evidence>
<sequence length="171" mass="18460">MTRREDLIGKRLLGVELPSTSGGALDLGSDDGSQRIVFVYPRTGDPAHPDSTAWAAIPGARGCTAEACSFRDLRDEFAALGWDVAGCSAQTTAYQVEAAARLHLPYPLLSDTGLILCDALGLATFEFDDLILYRRVTLLIVSGVVVDLLVADDDPSHHVTEVLRLVQVERH</sequence>
<name>A0ABP8E5H4_9MICO</name>
<evidence type="ECO:0000256" key="1">
    <source>
        <dbReference type="ARBA" id="ARBA00022559"/>
    </source>
</evidence>
<accession>A0ABP8E5H4</accession>
<dbReference type="Proteomes" id="UP001501594">
    <property type="component" value="Unassembled WGS sequence"/>
</dbReference>
<keyword evidence="8" id="KW-1185">Reference proteome</keyword>
<evidence type="ECO:0000313" key="7">
    <source>
        <dbReference type="EMBL" id="GAA4267500.1"/>
    </source>
</evidence>
<dbReference type="Pfam" id="PF08534">
    <property type="entry name" value="Redoxin"/>
    <property type="match status" value="1"/>
</dbReference>
<dbReference type="InterPro" id="IPR036249">
    <property type="entry name" value="Thioredoxin-like_sf"/>
</dbReference>
<dbReference type="RefSeq" id="WP_344797828.1">
    <property type="nucleotide sequence ID" value="NZ_BAABAU010000004.1"/>
</dbReference>
<feature type="domain" description="Redoxin" evidence="6">
    <location>
        <begin position="16"/>
        <end position="155"/>
    </location>
</feature>
<protein>
    <submittedName>
        <fullName evidence="7">Redoxin family protein</fullName>
    </submittedName>
</protein>
<reference evidence="8" key="1">
    <citation type="journal article" date="2019" name="Int. J. Syst. Evol. Microbiol.">
        <title>The Global Catalogue of Microorganisms (GCM) 10K type strain sequencing project: providing services to taxonomists for standard genome sequencing and annotation.</title>
        <authorList>
            <consortium name="The Broad Institute Genomics Platform"/>
            <consortium name="The Broad Institute Genome Sequencing Center for Infectious Disease"/>
            <person name="Wu L."/>
            <person name="Ma J."/>
        </authorList>
    </citation>
    <scope>NUCLEOTIDE SEQUENCE [LARGE SCALE GENOMIC DNA]</scope>
    <source>
        <strain evidence="8">JCM 17442</strain>
    </source>
</reference>
<evidence type="ECO:0000313" key="8">
    <source>
        <dbReference type="Proteomes" id="UP001501594"/>
    </source>
</evidence>
<dbReference type="CDD" id="cd03017">
    <property type="entry name" value="PRX_BCP"/>
    <property type="match status" value="1"/>
</dbReference>
<evidence type="ECO:0000259" key="6">
    <source>
        <dbReference type="Pfam" id="PF08534"/>
    </source>
</evidence>
<dbReference type="SUPFAM" id="SSF52833">
    <property type="entry name" value="Thioredoxin-like"/>
    <property type="match status" value="1"/>
</dbReference>
<keyword evidence="4" id="KW-1015">Disulfide bond</keyword>
<dbReference type="PANTHER" id="PTHR42801:SF21">
    <property type="entry name" value="BCPB PROTEIN"/>
    <property type="match status" value="1"/>
</dbReference>
<proteinExistence type="predicted"/>
<keyword evidence="2" id="KW-0049">Antioxidant</keyword>
<dbReference type="InterPro" id="IPR050924">
    <property type="entry name" value="Peroxiredoxin_BCP/PrxQ"/>
</dbReference>
<keyword evidence="5" id="KW-0676">Redox-active center</keyword>
<dbReference type="EMBL" id="BAABAU010000004">
    <property type="protein sequence ID" value="GAA4267500.1"/>
    <property type="molecule type" value="Genomic_DNA"/>
</dbReference>
<dbReference type="Gene3D" id="3.40.30.10">
    <property type="entry name" value="Glutaredoxin"/>
    <property type="match status" value="1"/>
</dbReference>
<keyword evidence="1" id="KW-0575">Peroxidase</keyword>
<dbReference type="PANTHER" id="PTHR42801">
    <property type="entry name" value="THIOREDOXIN-DEPENDENT PEROXIDE REDUCTASE"/>
    <property type="match status" value="1"/>
</dbReference>
<evidence type="ECO:0000256" key="2">
    <source>
        <dbReference type="ARBA" id="ARBA00022862"/>
    </source>
</evidence>
<evidence type="ECO:0000256" key="3">
    <source>
        <dbReference type="ARBA" id="ARBA00023002"/>
    </source>
</evidence>
<evidence type="ECO:0000256" key="4">
    <source>
        <dbReference type="ARBA" id="ARBA00023157"/>
    </source>
</evidence>
<organism evidence="7 8">
    <name type="scientific">Frondihabitans peucedani</name>
    <dbReference type="NCBI Taxonomy" id="598626"/>
    <lineage>
        <taxon>Bacteria</taxon>
        <taxon>Bacillati</taxon>
        <taxon>Actinomycetota</taxon>
        <taxon>Actinomycetes</taxon>
        <taxon>Micrococcales</taxon>
        <taxon>Microbacteriaceae</taxon>
        <taxon>Frondihabitans</taxon>
    </lineage>
</organism>